<feature type="domain" description="GH26" evidence="9">
    <location>
        <begin position="34"/>
        <end position="366"/>
    </location>
</feature>
<evidence type="ECO:0000256" key="4">
    <source>
        <dbReference type="PIRNR" id="PIRNR018168"/>
    </source>
</evidence>
<dbReference type="EMBL" id="LR590484">
    <property type="protein sequence ID" value="VTR51754.1"/>
    <property type="molecule type" value="Genomic_DNA"/>
</dbReference>
<evidence type="ECO:0000313" key="11">
    <source>
        <dbReference type="Proteomes" id="UP000308196"/>
    </source>
</evidence>
<evidence type="ECO:0000256" key="3">
    <source>
        <dbReference type="ARBA" id="ARBA00023295"/>
    </source>
</evidence>
<dbReference type="PANTHER" id="PTHR40079">
    <property type="entry name" value="MANNAN ENDO-1,4-BETA-MANNOSIDASE E-RELATED"/>
    <property type="match status" value="1"/>
</dbReference>
<dbReference type="PRINTS" id="PR00739">
    <property type="entry name" value="GLHYDRLASE26"/>
</dbReference>
<dbReference type="STRING" id="1123265.GCA_000686625_03649"/>
<sequence length="381" mass="44081">MIGRILLYGSMLILQSIHYLYAQHALTADSRATKGTIALYQSLKLAQSQRLMILGQQDALCYGRYWRGDQDRSDVKEVTGSHPAMLGLDFHVLTHKDTEYRRLETARLVRTVKDMYKRGGIITFCWHMANPVNGGSYEWQSNPQLAVREILPGGKANGTYRSYLRRMRDFLRRCNDSGGKPIPIIFRPFHEFDGDWFWWGKGHATADEFIQLWRYTVDYLRNDLKVHQLLFAYSPDCRFQNKSDYMTHYPGDDYVDILGMDNYWDFRPDGANDPAAASLKMSIVSGIAQERGKIAALTETGLERISDPDWFTQVLQPMLRKSPLAYFMLWRNADDIPAHYYVPTADHPAAADFKAFCRSTDIILLNTLNTIYKHDDEEKFR</sequence>
<proteinExistence type="inferred from homology"/>
<evidence type="ECO:0000259" key="9">
    <source>
        <dbReference type="PROSITE" id="PS51764"/>
    </source>
</evidence>
<evidence type="ECO:0000313" key="10">
    <source>
        <dbReference type="EMBL" id="VTR51754.1"/>
    </source>
</evidence>
<dbReference type="EC" id="3.2.1.78" evidence="4"/>
<dbReference type="InterPro" id="IPR016714">
    <property type="entry name" value="MANB/E"/>
</dbReference>
<dbReference type="InterPro" id="IPR017853">
    <property type="entry name" value="GH"/>
</dbReference>
<name>A0A4U9W1N5_9SPHI</name>
<evidence type="ECO:0000256" key="5">
    <source>
        <dbReference type="PIRSR" id="PIRSR018168-1"/>
    </source>
</evidence>
<dbReference type="GO" id="GO:0016985">
    <property type="term" value="F:mannan endo-1,4-beta-mannosidase activity"/>
    <property type="evidence" value="ECO:0007669"/>
    <property type="project" value="UniProtKB-UniRule"/>
</dbReference>
<dbReference type="GO" id="GO:0006080">
    <property type="term" value="P:substituted mannan metabolic process"/>
    <property type="evidence" value="ECO:0007669"/>
    <property type="project" value="UniProtKB-UniRule"/>
</dbReference>
<gene>
    <name evidence="10" type="primary">manA_1</name>
    <name evidence="10" type="ORF">NCTC11429_04419</name>
</gene>
<dbReference type="Pfam" id="PF02156">
    <property type="entry name" value="Glyco_hydro_26"/>
    <property type="match status" value="1"/>
</dbReference>
<dbReference type="Gene3D" id="3.20.20.80">
    <property type="entry name" value="Glycosidases"/>
    <property type="match status" value="1"/>
</dbReference>
<dbReference type="SUPFAM" id="SSF51445">
    <property type="entry name" value="(Trans)glycosidases"/>
    <property type="match status" value="1"/>
</dbReference>
<dbReference type="GeneID" id="78465005"/>
<evidence type="ECO:0000256" key="6">
    <source>
        <dbReference type="PIRSR" id="PIRSR018168-2"/>
    </source>
</evidence>
<dbReference type="RefSeq" id="WP_037533542.1">
    <property type="nucleotide sequence ID" value="NZ_LR590484.1"/>
</dbReference>
<dbReference type="PANTHER" id="PTHR40079:SF4">
    <property type="entry name" value="GH26 DOMAIN-CONTAINING PROTEIN-RELATED"/>
    <property type="match status" value="1"/>
</dbReference>
<dbReference type="InterPro" id="IPR000805">
    <property type="entry name" value="Glyco_hydro_26"/>
</dbReference>
<keyword evidence="4" id="KW-0964">Secreted</keyword>
<organism evidence="10 11">
    <name type="scientific">Sphingobacterium thalpophilum</name>
    <dbReference type="NCBI Taxonomy" id="259"/>
    <lineage>
        <taxon>Bacteria</taxon>
        <taxon>Pseudomonadati</taxon>
        <taxon>Bacteroidota</taxon>
        <taxon>Sphingobacteriia</taxon>
        <taxon>Sphingobacteriales</taxon>
        <taxon>Sphingobacteriaceae</taxon>
        <taxon>Sphingobacterium</taxon>
    </lineage>
</organism>
<accession>A0A4U9W1N5</accession>
<feature type="active site" description="Nucleophile" evidence="5 8">
    <location>
        <position position="299"/>
    </location>
</feature>
<keyword evidence="2 4" id="KW-0378">Hydrolase</keyword>
<feature type="binding site" evidence="6">
    <location>
        <position position="127"/>
    </location>
    <ligand>
        <name>substrate</name>
    </ligand>
</feature>
<evidence type="ECO:0000256" key="2">
    <source>
        <dbReference type="ARBA" id="ARBA00022801"/>
    </source>
</evidence>
<dbReference type="KEGG" id="stha:NCTC11429_04419"/>
<protein>
    <recommendedName>
        <fullName evidence="4">Mannan endo-1,4-beta-mannosidase</fullName>
        <ecNumber evidence="4">3.2.1.78</ecNumber>
    </recommendedName>
</protein>
<comment type="subcellular location">
    <subcellularLocation>
        <location evidence="4">Secreted</location>
    </subcellularLocation>
</comment>
<feature type="binding site" evidence="6">
    <location>
        <position position="263"/>
    </location>
    <ligand>
        <name>substrate</name>
    </ligand>
</feature>
<feature type="binding site" evidence="6">
    <location>
        <position position="196"/>
    </location>
    <ligand>
        <name>substrate</name>
    </ligand>
</feature>
<evidence type="ECO:0000256" key="7">
    <source>
        <dbReference type="PIRSR" id="PIRSR018168-3"/>
    </source>
</evidence>
<dbReference type="InterPro" id="IPR022790">
    <property type="entry name" value="GH26_dom"/>
</dbReference>
<dbReference type="PIRSF" id="PIRSF018168">
    <property type="entry name" value="Mannan-1_4-beta-mannosidase"/>
    <property type="match status" value="1"/>
</dbReference>
<comment type="similarity">
    <text evidence="1 4 8">Belongs to the glycosyl hydrolase 26 family.</text>
</comment>
<dbReference type="GO" id="GO:0005576">
    <property type="term" value="C:extracellular region"/>
    <property type="evidence" value="ECO:0007669"/>
    <property type="project" value="UniProtKB-SubCell"/>
</dbReference>
<reference evidence="10 11" key="1">
    <citation type="submission" date="2019-05" db="EMBL/GenBank/DDBJ databases">
        <authorList>
            <consortium name="Pathogen Informatics"/>
        </authorList>
    </citation>
    <scope>NUCLEOTIDE SEQUENCE [LARGE SCALE GENOMIC DNA]</scope>
    <source>
        <strain evidence="10 11">NCTC11429</strain>
    </source>
</reference>
<feature type="site" description="Plays an important role in maintaining the position of the catalytic nucleophile" evidence="7">
    <location>
        <position position="190"/>
    </location>
</feature>
<feature type="active site" description="Proton donor" evidence="5 8">
    <location>
        <position position="191"/>
    </location>
</feature>
<evidence type="ECO:0000256" key="1">
    <source>
        <dbReference type="ARBA" id="ARBA00007754"/>
    </source>
</evidence>
<dbReference type="Proteomes" id="UP000308196">
    <property type="component" value="Chromosome"/>
</dbReference>
<dbReference type="AlphaFoldDB" id="A0A4U9W1N5"/>
<comment type="catalytic activity">
    <reaction evidence="4">
        <text>Random hydrolysis of (1-&gt;4)-beta-D-mannosidic linkages in mannans, galactomannans and glucomannans.</text>
        <dbReference type="EC" id="3.2.1.78"/>
    </reaction>
</comment>
<keyword evidence="4" id="KW-0119">Carbohydrate metabolism</keyword>
<dbReference type="PROSITE" id="PS51764">
    <property type="entry name" value="GH26"/>
    <property type="match status" value="1"/>
</dbReference>
<evidence type="ECO:0000256" key="8">
    <source>
        <dbReference type="PROSITE-ProRule" id="PRU01100"/>
    </source>
</evidence>
<keyword evidence="3 4" id="KW-0326">Glycosidase</keyword>